<comment type="caution">
    <text evidence="10">The sequence shown here is derived from an EMBL/GenBank/DDBJ whole genome shotgun (WGS) entry which is preliminary data.</text>
</comment>
<dbReference type="InterPro" id="IPR036249">
    <property type="entry name" value="Thioredoxin-like_sf"/>
</dbReference>
<comment type="similarity">
    <text evidence="1 8">Belongs to the thioredoxin family.</text>
</comment>
<evidence type="ECO:0000313" key="10">
    <source>
        <dbReference type="EMBL" id="MDM8156125.1"/>
    </source>
</evidence>
<evidence type="ECO:0000256" key="3">
    <source>
        <dbReference type="ARBA" id="ARBA00022448"/>
    </source>
</evidence>
<dbReference type="InterPro" id="IPR005746">
    <property type="entry name" value="Thioredoxin"/>
</dbReference>
<dbReference type="CDD" id="cd02947">
    <property type="entry name" value="TRX_family"/>
    <property type="match status" value="1"/>
</dbReference>
<dbReference type="EMBL" id="JAUDCG010000002">
    <property type="protein sequence ID" value="MDM8156125.1"/>
    <property type="molecule type" value="Genomic_DNA"/>
</dbReference>
<evidence type="ECO:0000256" key="5">
    <source>
        <dbReference type="ARBA" id="ARBA00023157"/>
    </source>
</evidence>
<evidence type="ECO:0000256" key="6">
    <source>
        <dbReference type="ARBA" id="ARBA00023284"/>
    </source>
</evidence>
<name>A0ABT7U914_9FIRM</name>
<evidence type="ECO:0000256" key="1">
    <source>
        <dbReference type="ARBA" id="ARBA00008987"/>
    </source>
</evidence>
<evidence type="ECO:0000256" key="4">
    <source>
        <dbReference type="ARBA" id="ARBA00022982"/>
    </source>
</evidence>
<organism evidence="10 11">
    <name type="scientific">Amedibacillus dolichus</name>
    <dbReference type="NCBI Taxonomy" id="31971"/>
    <lineage>
        <taxon>Bacteria</taxon>
        <taxon>Bacillati</taxon>
        <taxon>Bacillota</taxon>
        <taxon>Erysipelotrichia</taxon>
        <taxon>Erysipelotrichales</taxon>
        <taxon>Erysipelotrichaceae</taxon>
        <taxon>Amedibacillus</taxon>
    </lineage>
</organism>
<dbReference type="SUPFAM" id="SSF52833">
    <property type="entry name" value="Thioredoxin-like"/>
    <property type="match status" value="1"/>
</dbReference>
<dbReference type="PIRSF" id="PIRSF000077">
    <property type="entry name" value="Thioredoxin"/>
    <property type="match status" value="1"/>
</dbReference>
<proteinExistence type="inferred from homology"/>
<dbReference type="RefSeq" id="WP_289606598.1">
    <property type="nucleotide sequence ID" value="NZ_JAUDCG010000002.1"/>
</dbReference>
<evidence type="ECO:0000256" key="8">
    <source>
        <dbReference type="PIRNR" id="PIRNR000077"/>
    </source>
</evidence>
<dbReference type="InterPro" id="IPR013766">
    <property type="entry name" value="Thioredoxin_domain"/>
</dbReference>
<reference evidence="10 11" key="3">
    <citation type="submission" date="2023-06" db="EMBL/GenBank/DDBJ databases">
        <authorList>
            <person name="Zeman M."/>
            <person name="Kubasova T."/>
            <person name="Jahodarova E."/>
            <person name="Nykrynova M."/>
            <person name="Rychlik I."/>
        </authorList>
    </citation>
    <scope>NUCLEOTIDE SEQUENCE [LARGE SCALE GENOMIC DNA]</scope>
    <source>
        <strain evidence="10 11">ET39</strain>
    </source>
</reference>
<dbReference type="Pfam" id="PF00085">
    <property type="entry name" value="Thioredoxin"/>
    <property type="match status" value="1"/>
</dbReference>
<keyword evidence="5" id="KW-1015">Disulfide bond</keyword>
<reference evidence="11" key="2">
    <citation type="submission" date="2023-06" db="EMBL/GenBank/DDBJ databases">
        <title>Identification and characterization of horizontal gene transfer across gut microbiota members of farm animals based on homology search.</title>
        <authorList>
            <person name="Zeman M."/>
            <person name="Kubasova T."/>
            <person name="Jahodarova E."/>
            <person name="Nykrynova M."/>
            <person name="Rychlik I."/>
        </authorList>
    </citation>
    <scope>NUCLEOTIDE SEQUENCE [LARGE SCALE GENOMIC DNA]</scope>
    <source>
        <strain evidence="11">ET39</strain>
    </source>
</reference>
<dbReference type="PANTHER" id="PTHR45663:SF11">
    <property type="entry name" value="GEO12009P1"/>
    <property type="match status" value="1"/>
</dbReference>
<reference evidence="10 11" key="1">
    <citation type="submission" date="2023-06" db="EMBL/GenBank/DDBJ databases">
        <title>Identification and characterization of horizontal gene transfer across gut microbiota members of farm animals based on homology search.</title>
        <authorList>
            <person name="Schwarzerova J."/>
            <person name="Nykrynova M."/>
            <person name="Jureckova K."/>
            <person name="Cejkova D."/>
            <person name="Rychlik I."/>
        </authorList>
    </citation>
    <scope>NUCLEOTIDE SEQUENCE [LARGE SCALE GENOMIC DNA]</scope>
    <source>
        <strain evidence="10 11">ET39</strain>
    </source>
</reference>
<sequence length="103" mass="11679">MKIINEAEFHKITKEQPLVLVDFFATWCGPCKMLSPVLEEMAEEMKGEVEIVKVDVDAQPALAASYQIMSVPTMLLFKNGEMIQRISGYQPKPQLSAFIKQFI</sequence>
<dbReference type="PANTHER" id="PTHR45663">
    <property type="entry name" value="GEO12009P1"/>
    <property type="match status" value="1"/>
</dbReference>
<gene>
    <name evidence="10" type="primary">trxA</name>
    <name evidence="10" type="ORF">QUV96_00560</name>
</gene>
<dbReference type="Gene3D" id="3.40.30.10">
    <property type="entry name" value="Glutaredoxin"/>
    <property type="match status" value="1"/>
</dbReference>
<keyword evidence="11" id="KW-1185">Reference proteome</keyword>
<dbReference type="InterPro" id="IPR017937">
    <property type="entry name" value="Thioredoxin_CS"/>
</dbReference>
<keyword evidence="3" id="KW-0813">Transport</keyword>
<dbReference type="NCBIfam" id="TIGR01068">
    <property type="entry name" value="thioredoxin"/>
    <property type="match status" value="1"/>
</dbReference>
<protein>
    <recommendedName>
        <fullName evidence="2 7">Thioredoxin</fullName>
    </recommendedName>
</protein>
<evidence type="ECO:0000259" key="9">
    <source>
        <dbReference type="PROSITE" id="PS51352"/>
    </source>
</evidence>
<keyword evidence="4" id="KW-0249">Electron transport</keyword>
<evidence type="ECO:0000313" key="11">
    <source>
        <dbReference type="Proteomes" id="UP001529340"/>
    </source>
</evidence>
<evidence type="ECO:0000256" key="7">
    <source>
        <dbReference type="NCBIfam" id="TIGR01068"/>
    </source>
</evidence>
<feature type="domain" description="Thioredoxin" evidence="9">
    <location>
        <begin position="1"/>
        <end position="103"/>
    </location>
</feature>
<dbReference type="PROSITE" id="PS51352">
    <property type="entry name" value="THIOREDOXIN_2"/>
    <property type="match status" value="1"/>
</dbReference>
<dbReference type="PROSITE" id="PS00194">
    <property type="entry name" value="THIOREDOXIN_1"/>
    <property type="match status" value="1"/>
</dbReference>
<accession>A0ABT7U914</accession>
<dbReference type="Proteomes" id="UP001529340">
    <property type="component" value="Unassembled WGS sequence"/>
</dbReference>
<dbReference type="PRINTS" id="PR00421">
    <property type="entry name" value="THIOREDOXIN"/>
</dbReference>
<keyword evidence="6" id="KW-0676">Redox-active center</keyword>
<evidence type="ECO:0000256" key="2">
    <source>
        <dbReference type="ARBA" id="ARBA00020570"/>
    </source>
</evidence>